<evidence type="ECO:0000313" key="4">
    <source>
        <dbReference type="Proteomes" id="UP000182110"/>
    </source>
</evidence>
<reference evidence="2 4" key="1">
    <citation type="journal article" date="2014" name="Genome Announc.">
        <title>Genome Sequence of Bacillus simplex Strain P558, Isolated from a Human Fecal Sample.</title>
        <authorList>
            <person name="Croce O."/>
            <person name="Hugon P."/>
            <person name="Lagier J.C."/>
            <person name="Bibi F."/>
            <person name="Robert C."/>
            <person name="Azhar E.I."/>
            <person name="Raoult D."/>
            <person name="Fournier P.E."/>
        </authorList>
    </citation>
    <scope>NUCLEOTIDE SEQUENCE [LARGE SCALE GENOMIC DNA]</scope>
    <source>
        <strain evidence="2 4">P558</strain>
    </source>
</reference>
<dbReference type="EMBL" id="CCXW01000001">
    <property type="protein sequence ID" value="CEG30933.1"/>
    <property type="molecule type" value="Genomic_DNA"/>
</dbReference>
<organism evidence="3 5">
    <name type="scientific">Peribacillus simplex</name>
    <dbReference type="NCBI Taxonomy" id="1478"/>
    <lineage>
        <taxon>Bacteria</taxon>
        <taxon>Bacillati</taxon>
        <taxon>Bacillota</taxon>
        <taxon>Bacilli</taxon>
        <taxon>Bacillales</taxon>
        <taxon>Bacillaceae</taxon>
        <taxon>Peribacillus</taxon>
    </lineage>
</organism>
<dbReference type="InterPro" id="IPR013022">
    <property type="entry name" value="Xyl_isomerase-like_TIM-brl"/>
</dbReference>
<accession>A0A098F854</accession>
<dbReference type="Gene3D" id="3.20.20.150">
    <property type="entry name" value="Divalent-metal-dependent TIM barrel enzymes"/>
    <property type="match status" value="1"/>
</dbReference>
<dbReference type="InterPro" id="IPR036237">
    <property type="entry name" value="Xyl_isomerase-like_sf"/>
</dbReference>
<feature type="domain" description="Xylose isomerase-like TIM barrel" evidence="1">
    <location>
        <begin position="19"/>
        <end position="270"/>
    </location>
</feature>
<dbReference type="RefSeq" id="WP_053533868.1">
    <property type="nucleotide sequence ID" value="NZ_CAKKMK010000017.1"/>
</dbReference>
<evidence type="ECO:0000313" key="2">
    <source>
        <dbReference type="EMBL" id="CEG30933.1"/>
    </source>
</evidence>
<keyword evidence="4" id="KW-1185">Reference proteome</keyword>
<keyword evidence="3" id="KW-0413">Isomerase</keyword>
<dbReference type="SUPFAM" id="SSF51658">
    <property type="entry name" value="Xylose isomerase-like"/>
    <property type="match status" value="1"/>
</dbReference>
<dbReference type="PANTHER" id="PTHR12110:SF21">
    <property type="entry name" value="XYLOSE ISOMERASE-LIKE TIM BARREL DOMAIN-CONTAINING PROTEIN"/>
    <property type="match status" value="1"/>
</dbReference>
<dbReference type="Proteomes" id="UP000317770">
    <property type="component" value="Unassembled WGS sequence"/>
</dbReference>
<dbReference type="Pfam" id="PF01261">
    <property type="entry name" value="AP_endonuc_2"/>
    <property type="match status" value="1"/>
</dbReference>
<evidence type="ECO:0000313" key="3">
    <source>
        <dbReference type="EMBL" id="TVX77742.1"/>
    </source>
</evidence>
<gene>
    <name evidence="2" type="primary">iolH</name>
    <name evidence="2" type="ORF">BN1180_01066</name>
    <name evidence="3" type="ORF">FQP34_21630</name>
</gene>
<reference evidence="3 5" key="3">
    <citation type="submission" date="2019-07" db="EMBL/GenBank/DDBJ databases">
        <title>Genome assembly of Bacillus simplex strain GGC-P6A.</title>
        <authorList>
            <person name="Jennings M.E."/>
            <person name="Barton H.A."/>
        </authorList>
    </citation>
    <scope>NUCLEOTIDE SEQUENCE [LARGE SCALE GENOMIC DNA]</scope>
    <source>
        <strain evidence="3 5">GGC-P6A</strain>
    </source>
</reference>
<dbReference type="PANTHER" id="PTHR12110">
    <property type="entry name" value="HYDROXYPYRUVATE ISOMERASE"/>
    <property type="match status" value="1"/>
</dbReference>
<protein>
    <submittedName>
        <fullName evidence="3">Sugar phosphate isomerase/epimerase</fullName>
    </submittedName>
    <submittedName>
        <fullName evidence="2">Sugar-phosphate epimerase/isomerase</fullName>
    </submittedName>
</protein>
<evidence type="ECO:0000313" key="5">
    <source>
        <dbReference type="Proteomes" id="UP000317770"/>
    </source>
</evidence>
<dbReference type="GO" id="GO:0016853">
    <property type="term" value="F:isomerase activity"/>
    <property type="evidence" value="ECO:0007669"/>
    <property type="project" value="UniProtKB-KW"/>
</dbReference>
<dbReference type="InterPro" id="IPR050312">
    <property type="entry name" value="IolE/XylAMocC-like"/>
</dbReference>
<reference evidence="2" key="2">
    <citation type="submission" date="2014-10" db="EMBL/GenBank/DDBJ databases">
        <authorList>
            <person name="Urmite Genomes"/>
        </authorList>
    </citation>
    <scope>NUCLEOTIDE SEQUENCE</scope>
    <source>
        <strain evidence="2">P558</strain>
    </source>
</reference>
<proteinExistence type="predicted"/>
<comment type="caution">
    <text evidence="3">The sequence shown here is derived from an EMBL/GenBank/DDBJ whole genome shotgun (WGS) entry which is preliminary data.</text>
</comment>
<dbReference type="Proteomes" id="UP000182110">
    <property type="component" value="Unassembled WGS sequence"/>
</dbReference>
<dbReference type="AlphaFoldDB" id="A0A098F854"/>
<name>A0A098F854_9BACI</name>
<evidence type="ECO:0000259" key="1">
    <source>
        <dbReference type="Pfam" id="PF01261"/>
    </source>
</evidence>
<sequence>MKLALDPTMYANLSLKEMVDKTAELGYEYIELSPREDFCPFYKYPKVDKEQIKNLKRWCSDAGVKISSLLPLYYWAGPDEERRQAAVRNWKRAIEVAVELDVDLMNSEFNGSKFNEVICEEKFIKSMDELLPVFEREGVKLNLQAHPFDFIETHEGAMDMIRALDRPWINLVYSTAHTFFYDDGKGDIAPMFDSAGDRLQHVLFADTFNHKASNGLRYIVNPPGVEATVHQHLNIGEAEVDFDTIFKKLKEMNFDGIATNAVFAWIDKADWSSKLMLQKMRDGLGLAERIGG</sequence>
<dbReference type="GeneID" id="56472692"/>
<dbReference type="EMBL" id="VNKI01000011">
    <property type="protein sequence ID" value="TVX77742.1"/>
    <property type="molecule type" value="Genomic_DNA"/>
</dbReference>